<dbReference type="PANTHER" id="PTHR14969">
    <property type="entry name" value="SPHINGOSINE-1-PHOSPHATE PHOSPHOHYDROLASE"/>
    <property type="match status" value="1"/>
</dbReference>
<sequence>MKITFTLIFCLLIILLHTTVSAQKDTTHVPADSASAKQQLDSLQNNKPLTEKDTAISYRINGVYLKSIWTDLKYTAARPAHWQKRDVIRLGIVVGGAGVLMTAADYEIKQFMLRNHTSGWNAVTSQIEPFGNAYSPYLIGGMYLAGVIAKDRKLENAGLMSAKSLLISTLIYTTAKSVIRRGRPTYFDSPFEYNQPLTMDKYHTSFPSGHMNTVTTVATALAEIYGEKHPWVPWVTYSIAIATGATRMYQIRHWSSDVWVGASLGYFVTKSIFRHQREMEHKKALAARAAAM</sequence>
<dbReference type="PANTHER" id="PTHR14969:SF13">
    <property type="entry name" value="AT30094P"/>
    <property type="match status" value="1"/>
</dbReference>
<gene>
    <name evidence="3" type="ORF">SAMN05661012_00624</name>
    <name evidence="4" type="ORF">SR876_09005</name>
</gene>
<dbReference type="InterPro" id="IPR036938">
    <property type="entry name" value="PAP2/HPO_sf"/>
</dbReference>
<dbReference type="Pfam" id="PF01569">
    <property type="entry name" value="PAP2"/>
    <property type="match status" value="1"/>
</dbReference>
<dbReference type="STRING" id="1004.SAMN05661012_00624"/>
<evidence type="ECO:0000259" key="2">
    <source>
        <dbReference type="SMART" id="SM00014"/>
    </source>
</evidence>
<keyword evidence="6" id="KW-1185">Reference proteome</keyword>
<protein>
    <submittedName>
        <fullName evidence="3">PAP2 superfamily protein</fullName>
    </submittedName>
    <submittedName>
        <fullName evidence="4">Phosphatase PAP2 family protein</fullName>
    </submittedName>
</protein>
<dbReference type="SMART" id="SM00014">
    <property type="entry name" value="acidPPc"/>
    <property type="match status" value="1"/>
</dbReference>
<dbReference type="SUPFAM" id="SSF48317">
    <property type="entry name" value="Acid phosphatase/Vanadium-dependent haloperoxidase"/>
    <property type="match status" value="1"/>
</dbReference>
<name>A0A1K1MJB4_9BACT</name>
<evidence type="ECO:0000256" key="1">
    <source>
        <dbReference type="SAM" id="SignalP"/>
    </source>
</evidence>
<feature type="signal peptide" evidence="1">
    <location>
        <begin position="1"/>
        <end position="22"/>
    </location>
</feature>
<reference evidence="4 6" key="2">
    <citation type="submission" date="2023-11" db="EMBL/GenBank/DDBJ databases">
        <title>MicrobeMod: A computational toolkit for identifying prokaryotic methylation and restriction-modification with nanopore sequencing.</title>
        <authorList>
            <person name="Crits-Christoph A."/>
            <person name="Kang S.C."/>
            <person name="Lee H."/>
            <person name="Ostrov N."/>
        </authorList>
    </citation>
    <scope>NUCLEOTIDE SEQUENCE [LARGE SCALE GENOMIC DNA]</scope>
    <source>
        <strain evidence="4 6">ATCC 23090</strain>
    </source>
</reference>
<dbReference type="RefSeq" id="WP_072357151.1">
    <property type="nucleotide sequence ID" value="NZ_CP139972.1"/>
</dbReference>
<evidence type="ECO:0000313" key="6">
    <source>
        <dbReference type="Proteomes" id="UP001326715"/>
    </source>
</evidence>
<dbReference type="AlphaFoldDB" id="A0A1K1MJB4"/>
<dbReference type="EMBL" id="CP140154">
    <property type="protein sequence ID" value="WQG91640.1"/>
    <property type="molecule type" value="Genomic_DNA"/>
</dbReference>
<evidence type="ECO:0000313" key="3">
    <source>
        <dbReference type="EMBL" id="SFW23189.1"/>
    </source>
</evidence>
<reference evidence="3 5" key="1">
    <citation type="submission" date="2016-11" db="EMBL/GenBank/DDBJ databases">
        <authorList>
            <person name="Jaros S."/>
            <person name="Januszkiewicz K."/>
            <person name="Wedrychowicz H."/>
        </authorList>
    </citation>
    <scope>NUCLEOTIDE SEQUENCE [LARGE SCALE GENOMIC DNA]</scope>
    <source>
        <strain evidence="3 5">DSM 784</strain>
    </source>
</reference>
<organism evidence="3 5">
    <name type="scientific">Chitinophaga sancti</name>
    <dbReference type="NCBI Taxonomy" id="1004"/>
    <lineage>
        <taxon>Bacteria</taxon>
        <taxon>Pseudomonadati</taxon>
        <taxon>Bacteroidota</taxon>
        <taxon>Chitinophagia</taxon>
        <taxon>Chitinophagales</taxon>
        <taxon>Chitinophagaceae</taxon>
        <taxon>Chitinophaga</taxon>
    </lineage>
</organism>
<accession>A0A1K1MJB4</accession>
<evidence type="ECO:0000313" key="5">
    <source>
        <dbReference type="Proteomes" id="UP000183788"/>
    </source>
</evidence>
<dbReference type="Proteomes" id="UP000183788">
    <property type="component" value="Unassembled WGS sequence"/>
</dbReference>
<proteinExistence type="predicted"/>
<evidence type="ECO:0000313" key="4">
    <source>
        <dbReference type="EMBL" id="WQG91640.1"/>
    </source>
</evidence>
<dbReference type="InterPro" id="IPR000326">
    <property type="entry name" value="PAP2/HPO"/>
</dbReference>
<dbReference type="Gene3D" id="1.20.144.10">
    <property type="entry name" value="Phosphatidic acid phosphatase type 2/haloperoxidase"/>
    <property type="match status" value="1"/>
</dbReference>
<keyword evidence="1" id="KW-0732">Signal</keyword>
<dbReference type="EMBL" id="FPIZ01000002">
    <property type="protein sequence ID" value="SFW23189.1"/>
    <property type="molecule type" value="Genomic_DNA"/>
</dbReference>
<dbReference type="Proteomes" id="UP001326715">
    <property type="component" value="Chromosome"/>
</dbReference>
<feature type="chain" id="PRO_5009665630" evidence="1">
    <location>
        <begin position="23"/>
        <end position="292"/>
    </location>
</feature>
<feature type="domain" description="Phosphatidic acid phosphatase type 2/haloperoxidase" evidence="2">
    <location>
        <begin position="156"/>
        <end position="273"/>
    </location>
</feature>
<dbReference type="OrthoDB" id="9773582at2"/>